<evidence type="ECO:0000259" key="9">
    <source>
        <dbReference type="SMART" id="SM00359"/>
    </source>
</evidence>
<evidence type="ECO:0000256" key="2">
    <source>
        <dbReference type="ARBA" id="ARBA00022605"/>
    </source>
</evidence>
<dbReference type="PIRSF" id="PIRSF000729">
    <property type="entry name" value="GK"/>
    <property type="match status" value="1"/>
</dbReference>
<organism evidence="10 11">
    <name type="scientific">Auritidibacter ignavus</name>
    <dbReference type="NCBI Taxonomy" id="678932"/>
    <lineage>
        <taxon>Bacteria</taxon>
        <taxon>Bacillati</taxon>
        <taxon>Actinomycetota</taxon>
        <taxon>Actinomycetes</taxon>
        <taxon>Micrococcales</taxon>
        <taxon>Micrococcaceae</taxon>
        <taxon>Auritidibacter</taxon>
    </lineage>
</organism>
<protein>
    <recommendedName>
        <fullName evidence="8">Glutamate 5-kinase</fullName>
        <ecNumber evidence="8">2.7.2.11</ecNumber>
    </recommendedName>
    <alternativeName>
        <fullName evidence="8">Gamma-glutamyl kinase</fullName>
        <shortName evidence="8">GK</shortName>
    </alternativeName>
</protein>
<reference evidence="10 11" key="1">
    <citation type="submission" date="2023-03" db="EMBL/GenBank/DDBJ databases">
        <title>Complete genome sequences of several Auritidibacter ignavus strains isolated from ear infections.</title>
        <authorList>
            <person name="Baehr T."/>
            <person name="Baumhoegger A.M."/>
        </authorList>
    </citation>
    <scope>NUCLEOTIDE SEQUENCE [LARGE SCALE GENOMIC DNA]</scope>
    <source>
        <strain evidence="10 11">BABAE-6</strain>
    </source>
</reference>
<dbReference type="InterPro" id="IPR002478">
    <property type="entry name" value="PUA"/>
</dbReference>
<feature type="binding site" evidence="8">
    <location>
        <position position="165"/>
    </location>
    <ligand>
        <name>substrate</name>
    </ligand>
</feature>
<dbReference type="EC" id="2.7.2.11" evidence="8"/>
<dbReference type="Pfam" id="PF00696">
    <property type="entry name" value="AA_kinase"/>
    <property type="match status" value="1"/>
</dbReference>
<dbReference type="InterPro" id="IPR019797">
    <property type="entry name" value="Glutamate_5-kinase_CS"/>
</dbReference>
<dbReference type="PANTHER" id="PTHR43654:SF1">
    <property type="entry name" value="ISOPENTENYL PHOSPHATE KINASE"/>
    <property type="match status" value="1"/>
</dbReference>
<evidence type="ECO:0000313" key="11">
    <source>
        <dbReference type="Proteomes" id="UP001224674"/>
    </source>
</evidence>
<name>A0AAJ6AP46_9MICC</name>
<feature type="binding site" evidence="8">
    <location>
        <begin position="227"/>
        <end position="233"/>
    </location>
    <ligand>
        <name>ATP</name>
        <dbReference type="ChEBI" id="CHEBI:30616"/>
    </ligand>
</feature>
<dbReference type="InterPro" id="IPR001057">
    <property type="entry name" value="Glu/AcGlu_kinase"/>
</dbReference>
<dbReference type="Pfam" id="PF01472">
    <property type="entry name" value="PUA"/>
    <property type="match status" value="1"/>
</dbReference>
<feature type="binding site" evidence="8">
    <location>
        <begin position="185"/>
        <end position="186"/>
    </location>
    <ligand>
        <name>ATP</name>
        <dbReference type="ChEBI" id="CHEBI:30616"/>
    </ligand>
</feature>
<dbReference type="AlphaFoldDB" id="A0AAJ6AP46"/>
<dbReference type="InterPro" id="IPR001048">
    <property type="entry name" value="Asp/Glu/Uridylate_kinase"/>
</dbReference>
<comment type="function">
    <text evidence="8">Catalyzes the transfer of a phosphate group to glutamate to form L-glutamate 5-phosphate.</text>
</comment>
<dbReference type="InterPro" id="IPR005715">
    <property type="entry name" value="Glu_5kinase/COase_Synthase"/>
</dbReference>
<dbReference type="HAMAP" id="MF_00456">
    <property type="entry name" value="ProB"/>
    <property type="match status" value="1"/>
</dbReference>
<dbReference type="Proteomes" id="UP001224674">
    <property type="component" value="Chromosome"/>
</dbReference>
<evidence type="ECO:0000256" key="5">
    <source>
        <dbReference type="ARBA" id="ARBA00022741"/>
    </source>
</evidence>
<dbReference type="PRINTS" id="PR00474">
    <property type="entry name" value="GLU5KINASE"/>
</dbReference>
<dbReference type="PROSITE" id="PS50890">
    <property type="entry name" value="PUA"/>
    <property type="match status" value="1"/>
</dbReference>
<evidence type="ECO:0000256" key="1">
    <source>
        <dbReference type="ARBA" id="ARBA00022490"/>
    </source>
</evidence>
<keyword evidence="11" id="KW-1185">Reference proteome</keyword>
<dbReference type="EMBL" id="CP122566">
    <property type="protein sequence ID" value="WGH93535.1"/>
    <property type="molecule type" value="Genomic_DNA"/>
</dbReference>
<dbReference type="GO" id="GO:0005829">
    <property type="term" value="C:cytosol"/>
    <property type="evidence" value="ECO:0007669"/>
    <property type="project" value="TreeGrafter"/>
</dbReference>
<dbReference type="InterPro" id="IPR036393">
    <property type="entry name" value="AceGlu_kinase-like_sf"/>
</dbReference>
<dbReference type="SMART" id="SM00359">
    <property type="entry name" value="PUA"/>
    <property type="match status" value="1"/>
</dbReference>
<sequence>MSTRTPVSHNPVTDRSTISQARRIVIKIGSSSLTTPSGVSLEAIDRLTALIASLRNAGTQVVLVSSGAIAAGLPVLDFDKRPKDLATLQATAAVGQSQLMAYYAQSCHRHGYTVAQVLLTADELMRRTQYNNAFRSLQRLLHLGVIPVVNENDAVATQEIRFGDNDRLAALVANVVKADLLVLLTDVDALYDGPPTRPGSTRIARVRSAEDLHDVTIGTTGTAGVGTGGMVTKVEAASIATGSGIPALLTAASLAAPALAGEDVGTWFEVRGERKTARSAWLGLMAETRGSILIDDGAVIAVTQRHRSLLPAGVVDVRGEFEPGDAVEICDVHGTIVARGLINYSSHELPEMLGKSTAELREALGPEYDRAVVHTDDTVTRDSFGLTIRP</sequence>
<evidence type="ECO:0000256" key="6">
    <source>
        <dbReference type="ARBA" id="ARBA00022777"/>
    </source>
</evidence>
<dbReference type="InterPro" id="IPR036974">
    <property type="entry name" value="PUA_sf"/>
</dbReference>
<proteinExistence type="inferred from homology"/>
<comment type="pathway">
    <text evidence="8">Amino-acid biosynthesis; L-proline biosynthesis; L-glutamate 5-semialdehyde from L-glutamate: step 1/2.</text>
</comment>
<dbReference type="FunFam" id="3.40.1160.10:FF:000018">
    <property type="entry name" value="Glutamate 5-kinase"/>
    <property type="match status" value="1"/>
</dbReference>
<keyword evidence="2 8" id="KW-0028">Amino-acid biosynthesis</keyword>
<keyword evidence="1 8" id="KW-0963">Cytoplasm</keyword>
<feature type="binding site" evidence="8">
    <location>
        <position position="66"/>
    </location>
    <ligand>
        <name>substrate</name>
    </ligand>
</feature>
<dbReference type="CDD" id="cd04242">
    <property type="entry name" value="AAK_G5K_ProB"/>
    <property type="match status" value="1"/>
</dbReference>
<feature type="binding site" evidence="8">
    <location>
        <position position="153"/>
    </location>
    <ligand>
        <name>substrate</name>
    </ligand>
</feature>
<dbReference type="Gene3D" id="3.40.1160.10">
    <property type="entry name" value="Acetylglutamate kinase-like"/>
    <property type="match status" value="1"/>
</dbReference>
<dbReference type="PANTHER" id="PTHR43654">
    <property type="entry name" value="GLUTAMATE 5-KINASE"/>
    <property type="match status" value="1"/>
</dbReference>
<feature type="binding site" evidence="8">
    <location>
        <position position="27"/>
    </location>
    <ligand>
        <name>ATP</name>
        <dbReference type="ChEBI" id="CHEBI:30616"/>
    </ligand>
</feature>
<dbReference type="Gene3D" id="2.30.130.10">
    <property type="entry name" value="PUA domain"/>
    <property type="match status" value="1"/>
</dbReference>
<keyword evidence="3 8" id="KW-0641">Proline biosynthesis</keyword>
<evidence type="ECO:0000256" key="8">
    <source>
        <dbReference type="HAMAP-Rule" id="MF_00456"/>
    </source>
</evidence>
<evidence type="ECO:0000256" key="4">
    <source>
        <dbReference type="ARBA" id="ARBA00022679"/>
    </source>
</evidence>
<gene>
    <name evidence="8 10" type="primary">proB</name>
    <name evidence="10" type="ORF">QDX21_01610</name>
</gene>
<keyword evidence="4 8" id="KW-0808">Transferase</keyword>
<dbReference type="GO" id="GO:0004349">
    <property type="term" value="F:glutamate 5-kinase activity"/>
    <property type="evidence" value="ECO:0007669"/>
    <property type="project" value="UniProtKB-UniRule"/>
</dbReference>
<dbReference type="PROSITE" id="PS00902">
    <property type="entry name" value="GLUTAMATE_5_KINASE"/>
    <property type="match status" value="1"/>
</dbReference>
<comment type="catalytic activity">
    <reaction evidence="8">
        <text>L-glutamate + ATP = L-glutamyl 5-phosphate + ADP</text>
        <dbReference type="Rhea" id="RHEA:14877"/>
        <dbReference type="ChEBI" id="CHEBI:29985"/>
        <dbReference type="ChEBI" id="CHEBI:30616"/>
        <dbReference type="ChEBI" id="CHEBI:58274"/>
        <dbReference type="ChEBI" id="CHEBI:456216"/>
        <dbReference type="EC" id="2.7.2.11"/>
    </reaction>
</comment>
<feature type="domain" description="PUA" evidence="9">
    <location>
        <begin position="290"/>
        <end position="373"/>
    </location>
</feature>
<dbReference type="GO" id="GO:0003723">
    <property type="term" value="F:RNA binding"/>
    <property type="evidence" value="ECO:0007669"/>
    <property type="project" value="InterPro"/>
</dbReference>
<dbReference type="NCBIfam" id="TIGR01027">
    <property type="entry name" value="proB"/>
    <property type="match status" value="1"/>
</dbReference>
<comment type="subcellular location">
    <subcellularLocation>
        <location evidence="8">Cytoplasm</location>
    </subcellularLocation>
</comment>
<dbReference type="InterPro" id="IPR015947">
    <property type="entry name" value="PUA-like_sf"/>
</dbReference>
<evidence type="ECO:0000256" key="7">
    <source>
        <dbReference type="ARBA" id="ARBA00022840"/>
    </source>
</evidence>
<dbReference type="GO" id="GO:0005524">
    <property type="term" value="F:ATP binding"/>
    <property type="evidence" value="ECO:0007669"/>
    <property type="project" value="UniProtKB-KW"/>
</dbReference>
<keyword evidence="7 8" id="KW-0067">ATP-binding</keyword>
<dbReference type="RefSeq" id="WP_279675012.1">
    <property type="nucleotide sequence ID" value="NZ_CP122566.1"/>
</dbReference>
<dbReference type="SUPFAM" id="SSF88697">
    <property type="entry name" value="PUA domain-like"/>
    <property type="match status" value="1"/>
</dbReference>
<dbReference type="GO" id="GO:0055129">
    <property type="term" value="P:L-proline biosynthetic process"/>
    <property type="evidence" value="ECO:0007669"/>
    <property type="project" value="UniProtKB-UniRule"/>
</dbReference>
<comment type="similarity">
    <text evidence="8">Belongs to the glutamate 5-kinase family.</text>
</comment>
<keyword evidence="5 8" id="KW-0547">Nucleotide-binding</keyword>
<evidence type="ECO:0000256" key="3">
    <source>
        <dbReference type="ARBA" id="ARBA00022650"/>
    </source>
</evidence>
<dbReference type="InterPro" id="IPR041739">
    <property type="entry name" value="G5K_ProB"/>
</dbReference>
<accession>A0AAJ6AP46</accession>
<dbReference type="InterPro" id="IPR011529">
    <property type="entry name" value="Glu_5kinase"/>
</dbReference>
<evidence type="ECO:0000313" key="10">
    <source>
        <dbReference type="EMBL" id="WGH93535.1"/>
    </source>
</evidence>
<dbReference type="SUPFAM" id="SSF53633">
    <property type="entry name" value="Carbamate kinase-like"/>
    <property type="match status" value="1"/>
</dbReference>
<dbReference type="CDD" id="cd21157">
    <property type="entry name" value="PUA_G5K"/>
    <property type="match status" value="1"/>
</dbReference>
<keyword evidence="6 8" id="KW-0418">Kinase</keyword>